<keyword evidence="2" id="KW-1185">Reference proteome</keyword>
<dbReference type="OrthoDB" id="38053at10239"/>
<dbReference type="KEGG" id="vg:22109703"/>
<dbReference type="EMBL" id="KM199770">
    <property type="protein sequence ID" value="AIK68367.1"/>
    <property type="molecule type" value="Genomic_DNA"/>
</dbReference>
<reference evidence="1 2" key="1">
    <citation type="submission" date="2014-07" db="EMBL/GenBank/DDBJ databases">
        <title>Isolation and characterization of Rhizobium leguminosarum phages from western Canadian soils and complete genome sequences of rhizobiophages vB_RleS_L338C and vB_RleM_P10VF.</title>
        <authorList>
            <person name="Restrepo-Cordoba M."/>
            <person name="Halmillawewa A.P."/>
            <person name="Perry B."/>
            <person name="Hynes M.F."/>
            <person name="Yost C.K."/>
        </authorList>
    </citation>
    <scope>NUCLEOTIDE SEQUENCE [LARGE SCALE GENOMIC DNA]</scope>
</reference>
<dbReference type="Proteomes" id="UP000204140">
    <property type="component" value="Segment"/>
</dbReference>
<organism evidence="1 2">
    <name type="scientific">Rhizobium phage vB_RleM_P10VF</name>
    <dbReference type="NCBI Taxonomy" id="1527770"/>
    <lineage>
        <taxon>Viruses</taxon>
        <taxon>Duplodnaviria</taxon>
        <taxon>Heunggongvirae</taxon>
        <taxon>Uroviricota</taxon>
        <taxon>Caudoviricetes</taxon>
        <taxon>Pootjesviridae</taxon>
        <taxon>Innesvirus</taxon>
        <taxon>Innesvirus P10VF</taxon>
    </lineage>
</organism>
<evidence type="ECO:0000313" key="1">
    <source>
        <dbReference type="EMBL" id="AIK68367.1"/>
    </source>
</evidence>
<sequence>MTTKQHKLIAEEVINNEFFDTLVFYDDYSGRSMYGEKSFGVVGQFDKLMTFLQVYGITCYEAALEPIADFRMDSMGNDTVIYPMSPVRD</sequence>
<gene>
    <name evidence="1" type="ORF">P10VF_154</name>
</gene>
<accession>A0A076YKQ1</accession>
<dbReference type="GeneID" id="22109703"/>
<dbReference type="RefSeq" id="YP_009099893.1">
    <property type="nucleotide sequence ID" value="NC_025429.1"/>
</dbReference>
<evidence type="ECO:0000313" key="2">
    <source>
        <dbReference type="Proteomes" id="UP000204140"/>
    </source>
</evidence>
<name>A0A076YKQ1_9CAUD</name>
<protein>
    <submittedName>
        <fullName evidence="1">Uncharacterized protein</fullName>
    </submittedName>
</protein>
<proteinExistence type="predicted"/>